<dbReference type="CDD" id="cd00520">
    <property type="entry name" value="RRF"/>
    <property type="match status" value="1"/>
</dbReference>
<evidence type="ECO:0000313" key="8">
    <source>
        <dbReference type="EMBL" id="SEH78190.1"/>
    </source>
</evidence>
<organism evidence="8 9">
    <name type="scientific">Akkermansia glycaniphila</name>
    <dbReference type="NCBI Taxonomy" id="1679444"/>
    <lineage>
        <taxon>Bacteria</taxon>
        <taxon>Pseudomonadati</taxon>
        <taxon>Verrucomicrobiota</taxon>
        <taxon>Verrucomicrobiia</taxon>
        <taxon>Verrucomicrobiales</taxon>
        <taxon>Akkermansiaceae</taxon>
        <taxon>Akkermansia</taxon>
    </lineage>
</organism>
<proteinExistence type="inferred from homology"/>
<keyword evidence="4 6" id="KW-0648">Protein biosynthesis</keyword>
<dbReference type="InterPro" id="IPR023584">
    <property type="entry name" value="Ribosome_recyc_fac_dom"/>
</dbReference>
<dbReference type="SUPFAM" id="SSF55194">
    <property type="entry name" value="Ribosome recycling factor, RRF"/>
    <property type="match status" value="1"/>
</dbReference>
<dbReference type="Gene3D" id="1.10.132.20">
    <property type="entry name" value="Ribosome-recycling factor"/>
    <property type="match status" value="1"/>
</dbReference>
<protein>
    <recommendedName>
        <fullName evidence="6">Ribosome-recycling factor</fullName>
        <shortName evidence="6">RRF</shortName>
    </recommendedName>
    <alternativeName>
        <fullName evidence="6">Ribosome-releasing factor</fullName>
    </alternativeName>
</protein>
<evidence type="ECO:0000256" key="5">
    <source>
        <dbReference type="ARBA" id="ARBA00025050"/>
    </source>
</evidence>
<dbReference type="Gene3D" id="3.30.1360.40">
    <property type="match status" value="1"/>
</dbReference>
<evidence type="ECO:0000256" key="3">
    <source>
        <dbReference type="ARBA" id="ARBA00022490"/>
    </source>
</evidence>
<dbReference type="STRING" id="1679444.PYTT_0702"/>
<dbReference type="KEGG" id="agl:PYTT_0702"/>
<feature type="domain" description="Ribosome recycling factor" evidence="7">
    <location>
        <begin position="23"/>
        <end position="186"/>
    </location>
</feature>
<dbReference type="InterPro" id="IPR036191">
    <property type="entry name" value="RRF_sf"/>
</dbReference>
<comment type="similarity">
    <text evidence="2 6">Belongs to the RRF family.</text>
</comment>
<dbReference type="Pfam" id="PF01765">
    <property type="entry name" value="RRF"/>
    <property type="match status" value="1"/>
</dbReference>
<dbReference type="GO" id="GO:0005737">
    <property type="term" value="C:cytoplasm"/>
    <property type="evidence" value="ECO:0007669"/>
    <property type="project" value="UniProtKB-SubCell"/>
</dbReference>
<keyword evidence="3 6" id="KW-0963">Cytoplasm</keyword>
<evidence type="ECO:0000313" key="9">
    <source>
        <dbReference type="Proteomes" id="UP000176204"/>
    </source>
</evidence>
<comment type="function">
    <text evidence="5 6">Responsible for the release of ribosomes from messenger RNA at the termination of protein biosynthesis. May increase the efficiency of translation by recycling ribosomes from one round of translation to another.</text>
</comment>
<dbReference type="FunFam" id="3.30.1360.40:FF:000001">
    <property type="entry name" value="Ribosome-recycling factor"/>
    <property type="match status" value="1"/>
</dbReference>
<dbReference type="RefSeq" id="WP_067776884.1">
    <property type="nucleotide sequence ID" value="NZ_JACVVN010000012.1"/>
</dbReference>
<dbReference type="PATRIC" id="fig|1679444.3.peg.988"/>
<evidence type="ECO:0000256" key="2">
    <source>
        <dbReference type="ARBA" id="ARBA00005912"/>
    </source>
</evidence>
<dbReference type="HAMAP" id="MF_00040">
    <property type="entry name" value="RRF"/>
    <property type="match status" value="1"/>
</dbReference>
<dbReference type="GO" id="GO:0006415">
    <property type="term" value="P:translational termination"/>
    <property type="evidence" value="ECO:0007669"/>
    <property type="project" value="UniProtKB-UniRule"/>
</dbReference>
<accession>A0A1C7PF45</accession>
<dbReference type="PANTHER" id="PTHR20982:SF3">
    <property type="entry name" value="MITOCHONDRIAL RIBOSOME RECYCLING FACTOR PSEUDO 1"/>
    <property type="match status" value="1"/>
</dbReference>
<dbReference type="OrthoDB" id="9804006at2"/>
<name>A0A1C7PF45_9BACT</name>
<comment type="subcellular location">
    <subcellularLocation>
        <location evidence="1 6">Cytoplasm</location>
    </subcellularLocation>
</comment>
<dbReference type="GO" id="GO:0043023">
    <property type="term" value="F:ribosomal large subunit binding"/>
    <property type="evidence" value="ECO:0007669"/>
    <property type="project" value="TreeGrafter"/>
</dbReference>
<evidence type="ECO:0000256" key="1">
    <source>
        <dbReference type="ARBA" id="ARBA00004496"/>
    </source>
</evidence>
<evidence type="ECO:0000259" key="7">
    <source>
        <dbReference type="Pfam" id="PF01765"/>
    </source>
</evidence>
<dbReference type="EMBL" id="LT629973">
    <property type="protein sequence ID" value="SEH78190.1"/>
    <property type="molecule type" value="Genomic_DNA"/>
</dbReference>
<sequence length="188" mass="21011">MDAETLLLETEDAMEKILAHMGQEFGGVRTGKASPALVENLDVYVTSYGSTMKLKGIAVISTPDARSILIQPFDPSTLHDIQRAINESKLNMNPIIDARSVRLPIPELTEDRRRDLVKYVKSLAEDTRVRIRGCRRDGMEGAKKLKAGNVVTEDGQRDLEDKVQKLTDKFIKSIDEQVAAKEKDIMTI</sequence>
<dbReference type="PANTHER" id="PTHR20982">
    <property type="entry name" value="RIBOSOME RECYCLING FACTOR"/>
    <property type="match status" value="1"/>
</dbReference>
<evidence type="ECO:0000256" key="6">
    <source>
        <dbReference type="HAMAP-Rule" id="MF_00040"/>
    </source>
</evidence>
<reference evidence="9" key="1">
    <citation type="submission" date="2016-09" db="EMBL/GenBank/DDBJ databases">
        <authorList>
            <person name="Koehorst J."/>
        </authorList>
    </citation>
    <scope>NUCLEOTIDE SEQUENCE [LARGE SCALE GENOMIC DNA]</scope>
</reference>
<dbReference type="FunFam" id="1.10.132.20:FF:000001">
    <property type="entry name" value="Ribosome-recycling factor"/>
    <property type="match status" value="1"/>
</dbReference>
<gene>
    <name evidence="6" type="primary">frr</name>
    <name evidence="8" type="ORF">PYTT_0702</name>
</gene>
<dbReference type="Proteomes" id="UP000176204">
    <property type="component" value="Chromosome I"/>
</dbReference>
<dbReference type="NCBIfam" id="TIGR00496">
    <property type="entry name" value="frr"/>
    <property type="match status" value="1"/>
</dbReference>
<keyword evidence="9" id="KW-1185">Reference proteome</keyword>
<dbReference type="AlphaFoldDB" id="A0A1C7PF45"/>
<dbReference type="InterPro" id="IPR002661">
    <property type="entry name" value="Ribosome_recyc_fac"/>
</dbReference>
<evidence type="ECO:0000256" key="4">
    <source>
        <dbReference type="ARBA" id="ARBA00022917"/>
    </source>
</evidence>